<evidence type="ECO:0000259" key="4">
    <source>
        <dbReference type="Pfam" id="PF01571"/>
    </source>
</evidence>
<dbReference type="InterPro" id="IPR006076">
    <property type="entry name" value="FAD-dep_OxRdtase"/>
</dbReference>
<comment type="similarity">
    <text evidence="1">Belongs to the GcvT family.</text>
</comment>
<dbReference type="EMBL" id="SOBH01000003">
    <property type="protein sequence ID" value="TDT74210.1"/>
    <property type="molecule type" value="Genomic_DNA"/>
</dbReference>
<proteinExistence type="inferred from homology"/>
<dbReference type="SUPFAM" id="SSF51905">
    <property type="entry name" value="FAD/NAD(P)-binding domain"/>
    <property type="match status" value="1"/>
</dbReference>
<dbReference type="Proteomes" id="UP000294563">
    <property type="component" value="Unassembled WGS sequence"/>
</dbReference>
<dbReference type="Gene3D" id="3.30.1360.120">
    <property type="entry name" value="Probable tRNA modification gtpase trme, domain 1"/>
    <property type="match status" value="1"/>
</dbReference>
<evidence type="ECO:0000256" key="1">
    <source>
        <dbReference type="ARBA" id="ARBA00008609"/>
    </source>
</evidence>
<feature type="domain" description="FAD dependent oxidoreductase" evidence="3">
    <location>
        <begin position="6"/>
        <end position="364"/>
    </location>
</feature>
<evidence type="ECO:0000259" key="5">
    <source>
        <dbReference type="Pfam" id="PF08669"/>
    </source>
</evidence>
<gene>
    <name evidence="7" type="ORF">BDE40_2998</name>
</gene>
<dbReference type="InterPro" id="IPR029043">
    <property type="entry name" value="GcvT/YgfZ_C"/>
</dbReference>
<dbReference type="PANTHER" id="PTHR43757">
    <property type="entry name" value="AMINOMETHYLTRANSFERASE"/>
    <property type="match status" value="1"/>
</dbReference>
<dbReference type="InterPro" id="IPR036188">
    <property type="entry name" value="FAD/NAD-bd_sf"/>
</dbReference>
<feature type="domain" description="GCVT N-terminal" evidence="4">
    <location>
        <begin position="426"/>
        <end position="705"/>
    </location>
</feature>
<keyword evidence="8" id="KW-1185">Reference proteome</keyword>
<protein>
    <submittedName>
        <fullName evidence="7">Dimethylglycine dehydrogenase</fullName>
    </submittedName>
</protein>
<dbReference type="SUPFAM" id="SSF103025">
    <property type="entry name" value="Folate-binding domain"/>
    <property type="match status" value="1"/>
</dbReference>
<dbReference type="Pfam" id="PF08669">
    <property type="entry name" value="GCV_T_C"/>
    <property type="match status" value="1"/>
</dbReference>
<dbReference type="SUPFAM" id="SSF54373">
    <property type="entry name" value="FAD-linked reductases, C-terminal domain"/>
    <property type="match status" value="1"/>
</dbReference>
<evidence type="ECO:0000313" key="8">
    <source>
        <dbReference type="Proteomes" id="UP000294563"/>
    </source>
</evidence>
<organism evidence="7 8">
    <name type="scientific">Litoreibacter halocynthiae</name>
    <dbReference type="NCBI Taxonomy" id="1242689"/>
    <lineage>
        <taxon>Bacteria</taxon>
        <taxon>Pseudomonadati</taxon>
        <taxon>Pseudomonadota</taxon>
        <taxon>Alphaproteobacteria</taxon>
        <taxon>Rhodobacterales</taxon>
        <taxon>Roseobacteraceae</taxon>
        <taxon>Litoreibacter</taxon>
    </lineage>
</organism>
<comment type="caution">
    <text evidence="7">The sequence shown here is derived from an EMBL/GenBank/DDBJ whole genome shotgun (WGS) entry which is preliminary data.</text>
</comment>
<dbReference type="InterPro" id="IPR032503">
    <property type="entry name" value="FAO_M"/>
</dbReference>
<dbReference type="GO" id="GO:0016491">
    <property type="term" value="F:oxidoreductase activity"/>
    <property type="evidence" value="ECO:0007669"/>
    <property type="project" value="UniProtKB-KW"/>
</dbReference>
<dbReference type="OrthoDB" id="7156675at2"/>
<dbReference type="Gene3D" id="3.30.70.1400">
    <property type="entry name" value="Aminomethyltransferase beta-barrel domains"/>
    <property type="match status" value="1"/>
</dbReference>
<evidence type="ECO:0000259" key="3">
    <source>
        <dbReference type="Pfam" id="PF01266"/>
    </source>
</evidence>
<dbReference type="InterPro" id="IPR006222">
    <property type="entry name" value="GCVT_N"/>
</dbReference>
<dbReference type="PROSITE" id="PS51257">
    <property type="entry name" value="PROKAR_LIPOPROTEIN"/>
    <property type="match status" value="1"/>
</dbReference>
<name>A0A4R7LJH4_9RHOB</name>
<evidence type="ECO:0000259" key="6">
    <source>
        <dbReference type="Pfam" id="PF16350"/>
    </source>
</evidence>
<feature type="domain" description="Aminomethyltransferase C-terminal" evidence="5">
    <location>
        <begin position="725"/>
        <end position="803"/>
    </location>
</feature>
<dbReference type="Gene3D" id="2.40.30.110">
    <property type="entry name" value="Aminomethyltransferase beta-barrel domains"/>
    <property type="match status" value="1"/>
</dbReference>
<dbReference type="InterPro" id="IPR028896">
    <property type="entry name" value="GcvT/YgfZ/DmdA"/>
</dbReference>
<reference evidence="7 8" key="1">
    <citation type="submission" date="2019-03" db="EMBL/GenBank/DDBJ databases">
        <title>Genomic Encyclopedia of Archaeal and Bacterial Type Strains, Phase II (KMG-II): from individual species to whole genera.</title>
        <authorList>
            <person name="Goeker M."/>
        </authorList>
    </citation>
    <scope>NUCLEOTIDE SEQUENCE [LARGE SCALE GENOMIC DNA]</scope>
    <source>
        <strain evidence="7 8">DSM 29467</strain>
    </source>
</reference>
<evidence type="ECO:0000313" key="7">
    <source>
        <dbReference type="EMBL" id="TDT74210.1"/>
    </source>
</evidence>
<dbReference type="Pfam" id="PF01571">
    <property type="entry name" value="GCV_T"/>
    <property type="match status" value="1"/>
</dbReference>
<dbReference type="AlphaFoldDB" id="A0A4R7LJH4"/>
<dbReference type="Gene3D" id="3.50.50.60">
    <property type="entry name" value="FAD/NAD(P)-binding domain"/>
    <property type="match status" value="1"/>
</dbReference>
<dbReference type="Pfam" id="PF16350">
    <property type="entry name" value="FAO_M"/>
    <property type="match status" value="1"/>
</dbReference>
<feature type="domain" description="FAD dependent oxidoreductase central" evidence="6">
    <location>
        <begin position="368"/>
        <end position="421"/>
    </location>
</feature>
<accession>A0A4R7LJH4</accession>
<dbReference type="SUPFAM" id="SSF101790">
    <property type="entry name" value="Aminomethyltransferase beta-barrel domain"/>
    <property type="match status" value="1"/>
</dbReference>
<keyword evidence="2" id="KW-0560">Oxidoreductase</keyword>
<dbReference type="Gene3D" id="3.30.9.10">
    <property type="entry name" value="D-Amino Acid Oxidase, subunit A, domain 2"/>
    <property type="match status" value="1"/>
</dbReference>
<dbReference type="PANTHER" id="PTHR43757:SF2">
    <property type="entry name" value="AMINOMETHYLTRANSFERASE, MITOCHONDRIAL"/>
    <property type="match status" value="1"/>
</dbReference>
<dbReference type="RefSeq" id="WP_134015747.1">
    <property type="nucleotide sequence ID" value="NZ_SOBH01000003.1"/>
</dbReference>
<sequence length="811" mass="88729">MKSRTKVVVIGGGIAGCSTLYHLTQEGWSDVVLVERDELTSGTTWHSAAQVTNFGMAQTMVGLKSHSIALYKKLRDDPEYPVGYHHGDGGIRLANTEEQMQGYRHFASMARGMGVEYEVIDAQECARRHPLITTTNLLGGLWDGQDGDIDPAQLCQALAFHARKAGAEIYRNTPVTRLTQHKDDTWTVHTDHGDIDCDFIVNAGGYRVNEIGAMMGVQHPVASMEHQYFITEDIPAIAAAGHRMPLLRCPISDYYSRQEKGGLLVGFYEQDCKTWGMDGISPSFSNDLCPDDLDRVMDVLEGAFERMPALAEVGIKRIVNGPITYTIDGAPLVGPIPGKRNAYCIIGLRAGLGEGGGHGWLLAQQIVHGEACYDTWVTDPRRFTGHATVELTARKSIEDYQNEFRFHFPHEHRPAGRNAKTTPLTPILAAEGAEFTVVNGWERVDYIKPAPDFHPSLSFNFDEAFDVVAAEVNNVATNVGLTEVNGFNRIEITGKDRHAFLDRMICGTVSRRGGRVGLGYLLNEHGCIKGEATVANLPASDRGPDRIWYGSAAASEYHDMDWLTAHLNPDEDVQLRSLTNDHTILVLAGPKARAVLSECARGDWSAASFPWLSVRECTIGFAPAIVMGVSFSGELAYEIHVPNASLHAAYLALRAAGETHGLKLFGARAVDSMRMEKGFLHWKADLITEFDPFETGLSRFVKLDKEDFIGKAALLKRQAAGPQSQLVTLKIDAAHAPAHPGASLMQGDKVIGTITSGDYGHRVGMNLAYAFVTSGFSQTGSTMQLDLCGERVAAQVIDPSPYDPEFARMRS</sequence>
<dbReference type="InterPro" id="IPR013977">
    <property type="entry name" value="GcvT_C"/>
</dbReference>
<evidence type="ECO:0000256" key="2">
    <source>
        <dbReference type="ARBA" id="ARBA00023002"/>
    </source>
</evidence>
<dbReference type="InterPro" id="IPR027266">
    <property type="entry name" value="TrmE/GcvT-like"/>
</dbReference>
<dbReference type="Pfam" id="PF01266">
    <property type="entry name" value="DAO"/>
    <property type="match status" value="1"/>
</dbReference>